<comment type="cofactor">
    <cofactor evidence="1">
        <name>FAD</name>
        <dbReference type="ChEBI" id="CHEBI:57692"/>
    </cofactor>
</comment>
<evidence type="ECO:0000256" key="4">
    <source>
        <dbReference type="ARBA" id="ARBA00022827"/>
    </source>
</evidence>
<organism evidence="11 12">
    <name type="scientific">Cryomyces minteri</name>
    <dbReference type="NCBI Taxonomy" id="331657"/>
    <lineage>
        <taxon>Eukaryota</taxon>
        <taxon>Fungi</taxon>
        <taxon>Dikarya</taxon>
        <taxon>Ascomycota</taxon>
        <taxon>Pezizomycotina</taxon>
        <taxon>Dothideomycetes</taxon>
        <taxon>Dothideomycetes incertae sedis</taxon>
        <taxon>Cryomyces</taxon>
    </lineage>
</organism>
<dbReference type="GO" id="GO:0050661">
    <property type="term" value="F:NADP binding"/>
    <property type="evidence" value="ECO:0007669"/>
    <property type="project" value="InterPro"/>
</dbReference>
<reference evidence="11 12" key="1">
    <citation type="submission" date="2017-03" db="EMBL/GenBank/DDBJ databases">
        <title>Genomes of endolithic fungi from Antarctica.</title>
        <authorList>
            <person name="Coleine C."/>
            <person name="Masonjones S."/>
            <person name="Stajich J.E."/>
        </authorList>
    </citation>
    <scope>NUCLEOTIDE SEQUENCE [LARGE SCALE GENOMIC DNA]</scope>
    <source>
        <strain evidence="11 12">CCFEE 5187</strain>
    </source>
</reference>
<dbReference type="PANTHER" id="PTHR43098">
    <property type="entry name" value="L-ORNITHINE N(5)-MONOOXYGENASE-RELATED"/>
    <property type="match status" value="1"/>
</dbReference>
<feature type="region of interest" description="Disordered" evidence="9">
    <location>
        <begin position="26"/>
        <end position="64"/>
    </location>
</feature>
<dbReference type="PANTHER" id="PTHR43098:SF3">
    <property type="entry name" value="L-ORNITHINE N(5)-MONOOXYGENASE-RELATED"/>
    <property type="match status" value="1"/>
</dbReference>
<keyword evidence="3" id="KW-0285">Flavoprotein</keyword>
<dbReference type="Proteomes" id="UP000308768">
    <property type="component" value="Unassembled WGS sequence"/>
</dbReference>
<dbReference type="Gene3D" id="3.50.50.60">
    <property type="entry name" value="FAD/NAD(P)-binding domain"/>
    <property type="match status" value="2"/>
</dbReference>
<dbReference type="GO" id="GO:0050660">
    <property type="term" value="F:flavin adenine dinucleotide binding"/>
    <property type="evidence" value="ECO:0007669"/>
    <property type="project" value="InterPro"/>
</dbReference>
<gene>
    <name evidence="11" type="ORF">B0A49_00632</name>
</gene>
<dbReference type="STRING" id="331657.A0A4U0XSH3"/>
<proteinExistence type="inferred from homology"/>
<dbReference type="GO" id="GO:0003677">
    <property type="term" value="F:DNA binding"/>
    <property type="evidence" value="ECO:0007669"/>
    <property type="project" value="InterPro"/>
</dbReference>
<evidence type="ECO:0000256" key="6">
    <source>
        <dbReference type="ARBA" id="ARBA00023002"/>
    </source>
</evidence>
<keyword evidence="7" id="KW-0503">Monooxygenase</keyword>
<name>A0A4U0XSH3_9PEZI</name>
<dbReference type="InterPro" id="IPR036188">
    <property type="entry name" value="FAD/NAD-bd_sf"/>
</dbReference>
<keyword evidence="8" id="KW-0539">Nucleus</keyword>
<dbReference type="SUPFAM" id="SSF51905">
    <property type="entry name" value="FAD/NAD(P)-binding domain"/>
    <property type="match status" value="2"/>
</dbReference>
<dbReference type="Pfam" id="PF00743">
    <property type="entry name" value="FMO-like"/>
    <property type="match status" value="1"/>
</dbReference>
<dbReference type="AlphaFoldDB" id="A0A4U0XSH3"/>
<dbReference type="GO" id="GO:0004499">
    <property type="term" value="F:N,N-dimethylaniline monooxygenase activity"/>
    <property type="evidence" value="ECO:0007669"/>
    <property type="project" value="InterPro"/>
</dbReference>
<evidence type="ECO:0000256" key="8">
    <source>
        <dbReference type="ARBA" id="ARBA00023242"/>
    </source>
</evidence>
<evidence type="ECO:0000256" key="7">
    <source>
        <dbReference type="ARBA" id="ARBA00023033"/>
    </source>
</evidence>
<dbReference type="Pfam" id="PF04082">
    <property type="entry name" value="Fungal_trans"/>
    <property type="match status" value="1"/>
</dbReference>
<accession>A0A4U0XSH3</accession>
<dbReference type="GO" id="GO:0006351">
    <property type="term" value="P:DNA-templated transcription"/>
    <property type="evidence" value="ECO:0007669"/>
    <property type="project" value="InterPro"/>
</dbReference>
<dbReference type="SMART" id="SM00906">
    <property type="entry name" value="Fungal_trans"/>
    <property type="match status" value="1"/>
</dbReference>
<comment type="similarity">
    <text evidence="2">Belongs to the FAD-binding monooxygenase family.</text>
</comment>
<evidence type="ECO:0000313" key="12">
    <source>
        <dbReference type="Proteomes" id="UP000308768"/>
    </source>
</evidence>
<dbReference type="InterPro" id="IPR007219">
    <property type="entry name" value="XnlR_reg_dom"/>
</dbReference>
<dbReference type="CDD" id="cd12148">
    <property type="entry name" value="fungal_TF_MHR"/>
    <property type="match status" value="1"/>
</dbReference>
<comment type="caution">
    <text evidence="11">The sequence shown here is derived from an EMBL/GenBank/DDBJ whole genome shotgun (WGS) entry which is preliminary data.</text>
</comment>
<evidence type="ECO:0000259" key="10">
    <source>
        <dbReference type="SMART" id="SM00906"/>
    </source>
</evidence>
<dbReference type="InterPro" id="IPR020946">
    <property type="entry name" value="Flavin_mOase-like"/>
</dbReference>
<evidence type="ECO:0000256" key="2">
    <source>
        <dbReference type="ARBA" id="ARBA00010139"/>
    </source>
</evidence>
<keyword evidence="5" id="KW-0521">NADP</keyword>
<evidence type="ECO:0000256" key="9">
    <source>
        <dbReference type="SAM" id="MobiDB-lite"/>
    </source>
</evidence>
<keyword evidence="12" id="KW-1185">Reference proteome</keyword>
<dbReference type="OrthoDB" id="66881at2759"/>
<keyword evidence="4" id="KW-0274">FAD</keyword>
<dbReference type="InterPro" id="IPR050775">
    <property type="entry name" value="FAD-binding_Monooxygenases"/>
</dbReference>
<sequence>MPARTVAEHDAAMEIDSFEDIASLSAVSLPSPEDAERSPTARKPDSAKPSRRKKAPSTSKPTNLACLSCRPRKIKDYIADLENQIAELKNALAASRAQQQSQGSEPATSPSLAADNETIDTQLAPLSRTTTAEPDLSTSDTLITRLCGMRGRLNSNDVGQLRYFGPTSSLHLTESVSSSIFGFCNNVARNDKDVERDVPFEMQQYLLNLYWTFQHTALPLIHKEAFLTGMRAGQSPYFSRCLLSCILACAARISDNPQVRALAIPADDDDEGDRPVLMKQAEEALEKDLKNPSLTTVQSLMLLSLMDCCQSDDSKGWLRSGNACRLAFDLGLHQDWTQLSASSKFSPMDLEVRQVVFWGCYAFDRLWALYLGRPPSIKLNDVSIRRPDRSAPSWDLRIFAAWVELLDLAGQISDKLNTCTCSQEQVDSFTSALMQYSAIMILVHRHNAGFGDAVKRHTPQAIKSRKECVEHASRMARLLDDYKAHHGNAYTLIGSALYNITMAATTLVADISEKSNEDSSSESAYLATCLRTMKEMENSEIVARSVRKIVQTIMRMCNVGKTSGHTPRGSAPHAEEFRPVRWEVDQTHPQVGAMEHDSNPGSTMTALNFEAFDMDSFFPFPFEQALPNLQSAGSFAALDEFYQGSTTEESFIMGLDTKQYDAIIIGGGFGGVYHLHHLRKLGFNVHMFEAGSQLGGVWYWNCYPGARVDTECPVYQFSDSEIFKDWKWTERYPGRDELRRYFDHVDKIWDLKKDISFNSRVTAAHWNKESSKWDVTVAQNQIGGSTELVAHSKSILCCTGFASKPYTPPFAGMEKFEGLKYHTSEWPQEGVDLKGKRVGVIGTGASGVQVVQTIMPEVKELTVFQRTPNYALPMGQYKITDERNQEFKKNYPELVAKIRSTFAGFLYDFDSGECLKATEEERKELYERLYTTGGLHFWLGTYQDVLKSKEANDTAYKFWREKTIARINDPATAEILAPKVAPHPYGTKRVSLEQNYFEVFNKDNAHVVDEHELDVIVLATGFDSISGGITLIDIRGEDGTSLKDKWAQGVWTYLGMTSVGFPNMFMVYGPQAPTAFATGPCSAETQGEWIGQCLSHMRDQKLTTIKPTAEAEAEWRTHVNDVGKQGLFSDTESWYFGTNIPGKPKEALNYMAGMQMYKQKVWESANNGYRGFVMA</sequence>
<dbReference type="GO" id="GO:0008270">
    <property type="term" value="F:zinc ion binding"/>
    <property type="evidence" value="ECO:0007669"/>
    <property type="project" value="InterPro"/>
</dbReference>
<evidence type="ECO:0000256" key="1">
    <source>
        <dbReference type="ARBA" id="ARBA00001974"/>
    </source>
</evidence>
<evidence type="ECO:0000256" key="5">
    <source>
        <dbReference type="ARBA" id="ARBA00022857"/>
    </source>
</evidence>
<feature type="compositionally biased region" description="Basic and acidic residues" evidence="9">
    <location>
        <begin position="34"/>
        <end position="48"/>
    </location>
</feature>
<feature type="domain" description="Xylanolytic transcriptional activator regulatory" evidence="10">
    <location>
        <begin position="316"/>
        <end position="393"/>
    </location>
</feature>
<dbReference type="EMBL" id="NAJN01000054">
    <property type="protein sequence ID" value="TKA80580.1"/>
    <property type="molecule type" value="Genomic_DNA"/>
</dbReference>
<keyword evidence="6" id="KW-0560">Oxidoreductase</keyword>
<evidence type="ECO:0000256" key="3">
    <source>
        <dbReference type="ARBA" id="ARBA00022630"/>
    </source>
</evidence>
<protein>
    <recommendedName>
        <fullName evidence="10">Xylanolytic transcriptional activator regulatory domain-containing protein</fullName>
    </recommendedName>
</protein>
<evidence type="ECO:0000313" key="11">
    <source>
        <dbReference type="EMBL" id="TKA80580.1"/>
    </source>
</evidence>